<reference evidence="2 3" key="1">
    <citation type="submission" date="2007-08" db="EMBL/GenBank/DDBJ databases">
        <title>Complete sequence of Roseiflexus castenholzii DSM 13941.</title>
        <authorList>
            <consortium name="US DOE Joint Genome Institute"/>
            <person name="Copeland A."/>
            <person name="Lucas S."/>
            <person name="Lapidus A."/>
            <person name="Barry K."/>
            <person name="Glavina del Rio T."/>
            <person name="Dalin E."/>
            <person name="Tice H."/>
            <person name="Pitluck S."/>
            <person name="Thompson L.S."/>
            <person name="Brettin T."/>
            <person name="Bruce D."/>
            <person name="Detter J.C."/>
            <person name="Han C."/>
            <person name="Tapia R."/>
            <person name="Schmutz J."/>
            <person name="Larimer F."/>
            <person name="Land M."/>
            <person name="Hauser L."/>
            <person name="Kyrpides N."/>
            <person name="Mikhailova N."/>
            <person name="Bryant D.A."/>
            <person name="Hanada S."/>
            <person name="Tsukatani Y."/>
            <person name="Richardson P."/>
        </authorList>
    </citation>
    <scope>NUCLEOTIDE SEQUENCE [LARGE SCALE GENOMIC DNA]</scope>
    <source>
        <strain evidence="3">DSM 13941 / HLO8</strain>
    </source>
</reference>
<dbReference type="eggNOG" id="ENOG502ZUQE">
    <property type="taxonomic scope" value="Bacteria"/>
</dbReference>
<evidence type="ECO:0000256" key="1">
    <source>
        <dbReference type="SAM" id="Phobius"/>
    </source>
</evidence>
<gene>
    <name evidence="2" type="ordered locus">Rcas_2687</name>
</gene>
<keyword evidence="1" id="KW-1133">Transmembrane helix</keyword>
<accession>A7NF92</accession>
<dbReference type="OrthoDB" id="9834348at2"/>
<dbReference type="Proteomes" id="UP000000263">
    <property type="component" value="Chromosome"/>
</dbReference>
<name>A7NF92_ROSCS</name>
<organism evidence="2 3">
    <name type="scientific">Roseiflexus castenholzii (strain DSM 13941 / HLO8)</name>
    <dbReference type="NCBI Taxonomy" id="383372"/>
    <lineage>
        <taxon>Bacteria</taxon>
        <taxon>Bacillati</taxon>
        <taxon>Chloroflexota</taxon>
        <taxon>Chloroflexia</taxon>
        <taxon>Chloroflexales</taxon>
        <taxon>Roseiflexineae</taxon>
        <taxon>Roseiflexaceae</taxon>
        <taxon>Roseiflexus</taxon>
    </lineage>
</organism>
<sequence length="249" mass="27004">MNETEQVTLVRVRGRLRDIALPSRCPACGAAAGVPLRVERVFVREHRRQGVITHTTRGVTTYHVASISVPFCTACAARHMAERAATESPPSPLRTTVAMYGVVALVALAAALVFAAFIWNEIAGGWRPTLTFAAAIASGCAVFAGWFVVQAVNAWRASTTPPPTSITAAFDFGDRQMRRFEPEWREYRLRNAGYARAFTQANAARLWDDEGPLALRAARFRRIAGSLRIAAAAALIVVFVLLVLQAGAP</sequence>
<proteinExistence type="predicted"/>
<dbReference type="AlphaFoldDB" id="A7NF92"/>
<dbReference type="HOGENOM" id="CLU_1115114_0_0_0"/>
<evidence type="ECO:0000313" key="2">
    <source>
        <dbReference type="EMBL" id="ABU58758.1"/>
    </source>
</evidence>
<keyword evidence="3" id="KW-1185">Reference proteome</keyword>
<keyword evidence="1" id="KW-0472">Membrane</keyword>
<keyword evidence="1" id="KW-0812">Transmembrane</keyword>
<feature type="transmembrane region" description="Helical" evidence="1">
    <location>
        <begin position="97"/>
        <end position="118"/>
    </location>
</feature>
<dbReference type="EMBL" id="CP000804">
    <property type="protein sequence ID" value="ABU58758.1"/>
    <property type="molecule type" value="Genomic_DNA"/>
</dbReference>
<protein>
    <submittedName>
        <fullName evidence="2">Uncharacterized protein</fullName>
    </submittedName>
</protein>
<dbReference type="RefSeq" id="WP_012121182.1">
    <property type="nucleotide sequence ID" value="NC_009767.1"/>
</dbReference>
<evidence type="ECO:0000313" key="3">
    <source>
        <dbReference type="Proteomes" id="UP000000263"/>
    </source>
</evidence>
<feature type="transmembrane region" description="Helical" evidence="1">
    <location>
        <begin position="229"/>
        <end position="248"/>
    </location>
</feature>
<feature type="transmembrane region" description="Helical" evidence="1">
    <location>
        <begin position="130"/>
        <end position="149"/>
    </location>
</feature>
<dbReference type="STRING" id="383372.Rcas_2687"/>
<dbReference type="KEGG" id="rca:Rcas_2687"/>